<sequence length="66" mass="7440">MASRFCSSTWVSEQSSRALSTIAPLESVCLTLPMERCFLLFRHNFSCQIIDSNRLIATWNLGQGLT</sequence>
<organism evidence="1">
    <name type="scientific">Solanum chacoense</name>
    <name type="common">Chaco potato</name>
    <dbReference type="NCBI Taxonomy" id="4108"/>
    <lineage>
        <taxon>Eukaryota</taxon>
        <taxon>Viridiplantae</taxon>
        <taxon>Streptophyta</taxon>
        <taxon>Embryophyta</taxon>
        <taxon>Tracheophyta</taxon>
        <taxon>Spermatophyta</taxon>
        <taxon>Magnoliopsida</taxon>
        <taxon>eudicotyledons</taxon>
        <taxon>Gunneridae</taxon>
        <taxon>Pentapetalae</taxon>
        <taxon>asterids</taxon>
        <taxon>lamiids</taxon>
        <taxon>Solanales</taxon>
        <taxon>Solanaceae</taxon>
        <taxon>Solanoideae</taxon>
        <taxon>Solaneae</taxon>
        <taxon>Solanum</taxon>
    </lineage>
</organism>
<evidence type="ECO:0000313" key="1">
    <source>
        <dbReference type="EMBL" id="JAP06218.1"/>
    </source>
</evidence>
<accession>A0A0V0GE32</accession>
<protein>
    <submittedName>
        <fullName evidence="1">Putative ovule protein</fullName>
    </submittedName>
</protein>
<name>A0A0V0GE32_SOLCH</name>
<dbReference type="AlphaFoldDB" id="A0A0V0GE32"/>
<reference evidence="1" key="1">
    <citation type="submission" date="2015-12" db="EMBL/GenBank/DDBJ databases">
        <title>Gene expression during late stages of embryo sac development: a critical building block for successful pollen-pistil interactions.</title>
        <authorList>
            <person name="Liu Y."/>
            <person name="Joly V."/>
            <person name="Sabar M."/>
            <person name="Matton D.P."/>
        </authorList>
    </citation>
    <scope>NUCLEOTIDE SEQUENCE</scope>
</reference>
<dbReference type="EMBL" id="GEDG01042318">
    <property type="protein sequence ID" value="JAP06218.1"/>
    <property type="molecule type" value="Transcribed_RNA"/>
</dbReference>
<proteinExistence type="predicted"/>